<keyword evidence="2" id="KW-1185">Reference proteome</keyword>
<reference evidence="1 2" key="1">
    <citation type="submission" date="2018-11" db="EMBL/GenBank/DDBJ databases">
        <authorList>
            <person name="Zhou Z."/>
            <person name="Wang G."/>
        </authorList>
    </citation>
    <scope>NUCLEOTIDE SEQUENCE [LARGE SCALE GENOMIC DNA]</scope>
    <source>
        <strain evidence="1 2">KCTC52004</strain>
    </source>
</reference>
<gene>
    <name evidence="1" type="primary">porQ</name>
    <name evidence="1" type="ORF">EHT25_01675</name>
</gene>
<accession>A0A3P1C084</accession>
<dbReference type="OrthoDB" id="9809953at2"/>
<name>A0A3P1C084_9BACT</name>
<dbReference type="NCBIfam" id="NF033711">
    <property type="entry name" value="T9SS_PorQ"/>
    <property type="match status" value="1"/>
</dbReference>
<protein>
    <submittedName>
        <fullName evidence="1">Type IX secretion system protein PorQ</fullName>
    </submittedName>
</protein>
<dbReference type="Proteomes" id="UP000271925">
    <property type="component" value="Unassembled WGS sequence"/>
</dbReference>
<dbReference type="AlphaFoldDB" id="A0A3P1C084"/>
<dbReference type="SUPFAM" id="SSF56935">
    <property type="entry name" value="Porins"/>
    <property type="match status" value="1"/>
</dbReference>
<comment type="caution">
    <text evidence="1">The sequence shown here is derived from an EMBL/GenBank/DDBJ whole genome shotgun (WGS) entry which is preliminary data.</text>
</comment>
<dbReference type="RefSeq" id="WP_124869692.1">
    <property type="nucleotide sequence ID" value="NZ_RQJO01000007.1"/>
</dbReference>
<proteinExistence type="predicted"/>
<evidence type="ECO:0000313" key="1">
    <source>
        <dbReference type="EMBL" id="RRB06536.1"/>
    </source>
</evidence>
<sequence length="403" mass="43955">MFCSFTVCRFTVFAGPTFRYTVFAVSVTTVTNADDFHVNHWKPKRRPGENCKPKTHLKPYLPVLLSLLPFLALAQPPGGQDRFIFLSIPTNARVAALGGVAASNTQPEGLFTLQNPALLDSSGRNQLAMSFVPYFADTRYYALQYGLPVRSKGHWAAGLQYLTYGTFDQTDASGNQTGTFTSSDYALSLSHARTEGNFTLGATLKAVGSSIDTYSAFAVLFDVGGTWRHPKKELIFGLVAKNAGFRLKTFFPGQAGGPDLPFDLQAGVTVKPEHLPIRATLTAHHLHQLDIVYNDPTQNVTYDLNGNPIPKKTALPEKIVRHLAVGLEFLLHRNVNLLAGYNHLRRQEAKLATGSGAAGLSFGVAIQAKGFQLTYARSLGTPSVGGNSHLSFRVNLNRFLPKK</sequence>
<evidence type="ECO:0000313" key="2">
    <source>
        <dbReference type="Proteomes" id="UP000271925"/>
    </source>
</evidence>
<dbReference type="EMBL" id="RQJO01000007">
    <property type="protein sequence ID" value="RRB06536.1"/>
    <property type="molecule type" value="Genomic_DNA"/>
</dbReference>
<organism evidence="1 2">
    <name type="scientific">Larkinella rosea</name>
    <dbReference type="NCBI Taxonomy" id="2025312"/>
    <lineage>
        <taxon>Bacteria</taxon>
        <taxon>Pseudomonadati</taxon>
        <taxon>Bacteroidota</taxon>
        <taxon>Cytophagia</taxon>
        <taxon>Cytophagales</taxon>
        <taxon>Spirosomataceae</taxon>
        <taxon>Larkinella</taxon>
    </lineage>
</organism>
<dbReference type="NCBIfam" id="NF033709">
    <property type="entry name" value="PorV_fam"/>
    <property type="match status" value="1"/>
</dbReference>